<dbReference type="RefSeq" id="WP_127490108.1">
    <property type="nucleotide sequence ID" value="NZ_CP022572.1"/>
</dbReference>
<gene>
    <name evidence="4" type="ORF">CHR53_26220</name>
</gene>
<protein>
    <submittedName>
        <fullName evidence="4">Oxygenase</fullName>
    </submittedName>
</protein>
<dbReference type="SUPFAM" id="SSF50475">
    <property type="entry name" value="FMN-binding split barrel"/>
    <property type="match status" value="1"/>
</dbReference>
<dbReference type="InterPro" id="IPR002563">
    <property type="entry name" value="Flavin_Rdtase-like_dom"/>
</dbReference>
<dbReference type="OrthoDB" id="9792858at2"/>
<dbReference type="KEGG" id="nmk:CHR53_26220"/>
<accession>A0A3Q9R045</accession>
<evidence type="ECO:0000313" key="4">
    <source>
        <dbReference type="EMBL" id="AZU64444.1"/>
    </source>
</evidence>
<dbReference type="AlphaFoldDB" id="A0A3Q9R045"/>
<dbReference type="EMBL" id="CP022572">
    <property type="protein sequence ID" value="AZU64444.1"/>
    <property type="molecule type" value="Genomic_DNA"/>
</dbReference>
<reference evidence="4 5" key="1">
    <citation type="submission" date="2017-07" db="EMBL/GenBank/DDBJ databases">
        <title>The complete genome sequence of Bacillus mesonae strain H20-5, an efficient strain improving plant abiotic stress resistance.</title>
        <authorList>
            <person name="Kim S.Y."/>
            <person name="Song H."/>
            <person name="Sang M.K."/>
            <person name="Weon H.-Y."/>
            <person name="Song J."/>
        </authorList>
    </citation>
    <scope>NUCLEOTIDE SEQUENCE [LARGE SCALE GENOMIC DNA]</scope>
    <source>
        <strain evidence="4 5">H20-5</strain>
    </source>
</reference>
<dbReference type="Proteomes" id="UP000282892">
    <property type="component" value="Chromosome"/>
</dbReference>
<feature type="domain" description="Flavin reductase like" evidence="3">
    <location>
        <begin position="14"/>
        <end position="157"/>
    </location>
</feature>
<dbReference type="InterPro" id="IPR050268">
    <property type="entry name" value="NADH-dep_flavin_reductase"/>
</dbReference>
<dbReference type="Pfam" id="PF01613">
    <property type="entry name" value="Flavin_Reduct"/>
    <property type="match status" value="1"/>
</dbReference>
<keyword evidence="2" id="KW-0560">Oxidoreductase</keyword>
<sequence length="166" mass="18564">MSKEINQNLFKEVMGNYPTGVTVVTTTDKDGNPVGLTVNSFASVSLDPLLVLWSIDHRVTTLDSFINGENFAVHILAGNQQELCKTFSSKNVDRFSTCEWKISDQNLPIIEGAFAVLQCNTFKTIEAGDHTILIGEVVDIQIEKKEPMLYHRRHFAAIPAEFYVTN</sequence>
<evidence type="ECO:0000256" key="1">
    <source>
        <dbReference type="ARBA" id="ARBA00008898"/>
    </source>
</evidence>
<comment type="similarity">
    <text evidence="1">Belongs to the non-flavoprotein flavin reductase family.</text>
</comment>
<name>A0A3Q9R045_9BACI</name>
<organism evidence="4 5">
    <name type="scientific">Neobacillus mesonae</name>
    <dbReference type="NCBI Taxonomy" id="1193713"/>
    <lineage>
        <taxon>Bacteria</taxon>
        <taxon>Bacillati</taxon>
        <taxon>Bacillota</taxon>
        <taxon>Bacilli</taxon>
        <taxon>Bacillales</taxon>
        <taxon>Bacillaceae</taxon>
        <taxon>Neobacillus</taxon>
    </lineage>
</organism>
<evidence type="ECO:0000313" key="5">
    <source>
        <dbReference type="Proteomes" id="UP000282892"/>
    </source>
</evidence>
<keyword evidence="5" id="KW-1185">Reference proteome</keyword>
<dbReference type="SMART" id="SM00903">
    <property type="entry name" value="Flavin_Reduct"/>
    <property type="match status" value="1"/>
</dbReference>
<evidence type="ECO:0000256" key="2">
    <source>
        <dbReference type="ARBA" id="ARBA00023002"/>
    </source>
</evidence>
<dbReference type="PANTHER" id="PTHR30466:SF11">
    <property type="entry name" value="FLAVIN-DEPENDENT MONOOXYGENASE, REDUCTASE SUBUNIT HSAB"/>
    <property type="match status" value="1"/>
</dbReference>
<dbReference type="PANTHER" id="PTHR30466">
    <property type="entry name" value="FLAVIN REDUCTASE"/>
    <property type="match status" value="1"/>
</dbReference>
<dbReference type="GO" id="GO:0010181">
    <property type="term" value="F:FMN binding"/>
    <property type="evidence" value="ECO:0007669"/>
    <property type="project" value="InterPro"/>
</dbReference>
<dbReference type="InterPro" id="IPR012349">
    <property type="entry name" value="Split_barrel_FMN-bd"/>
</dbReference>
<evidence type="ECO:0000259" key="3">
    <source>
        <dbReference type="SMART" id="SM00903"/>
    </source>
</evidence>
<dbReference type="GO" id="GO:0042602">
    <property type="term" value="F:riboflavin reductase (NADPH) activity"/>
    <property type="evidence" value="ECO:0007669"/>
    <property type="project" value="TreeGrafter"/>
</dbReference>
<proteinExistence type="inferred from homology"/>
<dbReference type="Gene3D" id="2.30.110.10">
    <property type="entry name" value="Electron Transport, Fmn-binding Protein, Chain A"/>
    <property type="match status" value="1"/>
</dbReference>